<dbReference type="OrthoDB" id="3431467at2"/>
<dbReference type="Proteomes" id="UP000483004">
    <property type="component" value="Unassembled WGS sequence"/>
</dbReference>
<dbReference type="AlphaFoldDB" id="A0A6L3VUK4"/>
<organism evidence="2 3">
    <name type="scientific">Actinomadura montaniterrae</name>
    <dbReference type="NCBI Taxonomy" id="1803903"/>
    <lineage>
        <taxon>Bacteria</taxon>
        <taxon>Bacillati</taxon>
        <taxon>Actinomycetota</taxon>
        <taxon>Actinomycetes</taxon>
        <taxon>Streptosporangiales</taxon>
        <taxon>Thermomonosporaceae</taxon>
        <taxon>Actinomadura</taxon>
    </lineage>
</organism>
<evidence type="ECO:0000313" key="2">
    <source>
        <dbReference type="EMBL" id="KAB2376999.1"/>
    </source>
</evidence>
<keyword evidence="1" id="KW-0175">Coiled coil</keyword>
<name>A0A6L3VUK4_9ACTN</name>
<gene>
    <name evidence="2" type="ORF">F9B16_24395</name>
</gene>
<proteinExistence type="predicted"/>
<accession>A0A6L3VUK4</accession>
<reference evidence="2 3" key="1">
    <citation type="submission" date="2019-09" db="EMBL/GenBank/DDBJ databases">
        <title>Actinomadura physcomitrii sp. nov., a novel actinomycete isolated from moss [Physcomitrium sphaericum (Ludw) Fuernr].</title>
        <authorList>
            <person name="Liu C."/>
            <person name="Zhuang X."/>
        </authorList>
    </citation>
    <scope>NUCLEOTIDE SEQUENCE [LARGE SCALE GENOMIC DNA]</scope>
    <source>
        <strain evidence="2 3">CYP1-1B</strain>
    </source>
</reference>
<evidence type="ECO:0000313" key="3">
    <source>
        <dbReference type="Proteomes" id="UP000483004"/>
    </source>
</evidence>
<feature type="coiled-coil region" evidence="1">
    <location>
        <begin position="41"/>
        <end position="68"/>
    </location>
</feature>
<protein>
    <submittedName>
        <fullName evidence="2">Uncharacterized protein</fullName>
    </submittedName>
</protein>
<sequence length="73" mass="7993">MAADFPDWAIWPSDAGHWYATRRADLPKELRGGGVWVTVDAGDLAGLRAELETQAERLQARRSEVLAEGGGDR</sequence>
<keyword evidence="3" id="KW-1185">Reference proteome</keyword>
<evidence type="ECO:0000256" key="1">
    <source>
        <dbReference type="SAM" id="Coils"/>
    </source>
</evidence>
<dbReference type="EMBL" id="WBMR01000076">
    <property type="protein sequence ID" value="KAB2376999.1"/>
    <property type="molecule type" value="Genomic_DNA"/>
</dbReference>
<comment type="caution">
    <text evidence="2">The sequence shown here is derived from an EMBL/GenBank/DDBJ whole genome shotgun (WGS) entry which is preliminary data.</text>
</comment>